<proteinExistence type="predicted"/>
<feature type="domain" description="Endonuclease/exonuclease/phosphatase" evidence="2">
    <location>
        <begin position="47"/>
        <end position="282"/>
    </location>
</feature>
<dbReference type="EMBL" id="FODD01000014">
    <property type="protein sequence ID" value="SEN96291.1"/>
    <property type="molecule type" value="Genomic_DNA"/>
</dbReference>
<name>A0A1H8KTZ5_9ACTN</name>
<dbReference type="InterPro" id="IPR005135">
    <property type="entry name" value="Endo/exonuclease/phosphatase"/>
</dbReference>
<keyword evidence="4" id="KW-1185">Reference proteome</keyword>
<dbReference type="GO" id="GO:0004527">
    <property type="term" value="F:exonuclease activity"/>
    <property type="evidence" value="ECO:0007669"/>
    <property type="project" value="UniProtKB-KW"/>
</dbReference>
<sequence length="295" mass="31284">MRAGNRRRRSAVLFCSTALLCAAAALPAAAQDQATEAAPPPVAVRAMTFNIRAGSGEDGVFDIARTSAAIAAQHPDVVALEEVDVHWGARSDWQDEATRIARATGMRVFFAPIYSLDPPQAGAPREEFGVALLSRHPILSAVNHQLTRLSTQVANPVPAPAPGFPEIVTEIGGALVHVYGTHLDYRADPSVRRLQVADTLRILDEDHGEQQVLMGDLNATPNAPELAPLLDRLTDAWAVTHPGDPGLTYPAGVPAERIDYVLVSHGVGVRGAAVPVTEASDHRPVVADLTAARGR</sequence>
<evidence type="ECO:0000256" key="1">
    <source>
        <dbReference type="SAM" id="SignalP"/>
    </source>
</evidence>
<dbReference type="PANTHER" id="PTHR14859">
    <property type="entry name" value="CALCOFLUOR WHITE HYPERSENSITIVE PROTEIN PRECURSOR"/>
    <property type="match status" value="1"/>
</dbReference>
<dbReference type="SUPFAM" id="SSF56219">
    <property type="entry name" value="DNase I-like"/>
    <property type="match status" value="1"/>
</dbReference>
<keyword evidence="1" id="KW-0732">Signal</keyword>
<evidence type="ECO:0000259" key="2">
    <source>
        <dbReference type="Pfam" id="PF03372"/>
    </source>
</evidence>
<protein>
    <submittedName>
        <fullName evidence="3">Metal-dependent hydrolase, endonuclease/exonuclease/phosphatase family</fullName>
    </submittedName>
</protein>
<reference evidence="3 4" key="1">
    <citation type="submission" date="2016-10" db="EMBL/GenBank/DDBJ databases">
        <authorList>
            <person name="de Groot N.N."/>
        </authorList>
    </citation>
    <scope>NUCLEOTIDE SEQUENCE [LARGE SCALE GENOMIC DNA]</scope>
    <source>
        <strain evidence="3 4">CGMCC 4.2026</strain>
    </source>
</reference>
<evidence type="ECO:0000313" key="3">
    <source>
        <dbReference type="EMBL" id="SEN96291.1"/>
    </source>
</evidence>
<dbReference type="OrthoDB" id="155529at2"/>
<feature type="chain" id="PRO_5010311303" evidence="1">
    <location>
        <begin position="31"/>
        <end position="295"/>
    </location>
</feature>
<evidence type="ECO:0000313" key="4">
    <source>
        <dbReference type="Proteomes" id="UP000181951"/>
    </source>
</evidence>
<dbReference type="RefSeq" id="WP_069467089.1">
    <property type="nucleotide sequence ID" value="NZ_FODD01000014.1"/>
</dbReference>
<dbReference type="GO" id="GO:0016020">
    <property type="term" value="C:membrane"/>
    <property type="evidence" value="ECO:0007669"/>
    <property type="project" value="GOC"/>
</dbReference>
<dbReference type="InterPro" id="IPR051916">
    <property type="entry name" value="GPI-anchor_lipid_remodeler"/>
</dbReference>
<dbReference type="Gene3D" id="3.60.10.10">
    <property type="entry name" value="Endonuclease/exonuclease/phosphatase"/>
    <property type="match status" value="1"/>
</dbReference>
<gene>
    <name evidence="3" type="ORF">SAMN05216267_101418</name>
</gene>
<keyword evidence="3" id="KW-0540">Nuclease</keyword>
<keyword evidence="3" id="KW-0378">Hydrolase</keyword>
<dbReference type="AlphaFoldDB" id="A0A1H8KTZ5"/>
<dbReference type="InterPro" id="IPR036691">
    <property type="entry name" value="Endo/exonu/phosph_ase_sf"/>
</dbReference>
<keyword evidence="3" id="KW-0269">Exonuclease</keyword>
<dbReference type="PANTHER" id="PTHR14859:SF15">
    <property type="entry name" value="ENDONUCLEASE_EXONUCLEASE_PHOSPHATASE DOMAIN-CONTAINING PROTEIN"/>
    <property type="match status" value="1"/>
</dbReference>
<dbReference type="GO" id="GO:0004519">
    <property type="term" value="F:endonuclease activity"/>
    <property type="evidence" value="ECO:0007669"/>
    <property type="project" value="UniProtKB-KW"/>
</dbReference>
<dbReference type="Pfam" id="PF03372">
    <property type="entry name" value="Exo_endo_phos"/>
    <property type="match status" value="1"/>
</dbReference>
<feature type="signal peptide" evidence="1">
    <location>
        <begin position="1"/>
        <end position="30"/>
    </location>
</feature>
<dbReference type="Proteomes" id="UP000181951">
    <property type="component" value="Unassembled WGS sequence"/>
</dbReference>
<dbReference type="GO" id="GO:0006506">
    <property type="term" value="P:GPI anchor biosynthetic process"/>
    <property type="evidence" value="ECO:0007669"/>
    <property type="project" value="TreeGrafter"/>
</dbReference>
<dbReference type="STRING" id="310780.SAMN05216267_101418"/>
<keyword evidence="3" id="KW-0255">Endonuclease</keyword>
<organism evidence="3 4">
    <name type="scientific">Actinacidiphila rubida</name>
    <dbReference type="NCBI Taxonomy" id="310780"/>
    <lineage>
        <taxon>Bacteria</taxon>
        <taxon>Bacillati</taxon>
        <taxon>Actinomycetota</taxon>
        <taxon>Actinomycetes</taxon>
        <taxon>Kitasatosporales</taxon>
        <taxon>Streptomycetaceae</taxon>
        <taxon>Actinacidiphila</taxon>
    </lineage>
</organism>
<accession>A0A1H8KTZ5</accession>